<proteinExistence type="predicted"/>
<dbReference type="GO" id="GO:0043115">
    <property type="term" value="F:precorrin-2 dehydrogenase activity"/>
    <property type="evidence" value="ECO:0007669"/>
    <property type="project" value="UniProtKB-EC"/>
</dbReference>
<dbReference type="GO" id="GO:0019354">
    <property type="term" value="P:siroheme biosynthetic process"/>
    <property type="evidence" value="ECO:0007669"/>
    <property type="project" value="UniProtKB-UniPathway"/>
</dbReference>
<dbReference type="Gene3D" id="3.30.160.110">
    <property type="entry name" value="Siroheme synthase, domain 2"/>
    <property type="match status" value="1"/>
</dbReference>
<evidence type="ECO:0000256" key="2">
    <source>
        <dbReference type="ARBA" id="ARBA00012400"/>
    </source>
</evidence>
<gene>
    <name evidence="9" type="ORF">LCGC14_0532760</name>
</gene>
<dbReference type="EC" id="1.3.1.76" evidence="2"/>
<evidence type="ECO:0000256" key="4">
    <source>
        <dbReference type="ARBA" id="ARBA00023027"/>
    </source>
</evidence>
<dbReference type="InterPro" id="IPR053953">
    <property type="entry name" value="NirdL-like_HTH"/>
</dbReference>
<name>A0A0F9SDJ8_9ZZZZ</name>
<dbReference type="PANTHER" id="PTHR35330:SF1">
    <property type="entry name" value="SIROHEME BIOSYNTHESIS PROTEIN MET8"/>
    <property type="match status" value="1"/>
</dbReference>
<feature type="domain" description="Siroheme decarboxylase AsnC-like ligand binding" evidence="7">
    <location>
        <begin position="64"/>
        <end position="146"/>
    </location>
</feature>
<dbReference type="InterPro" id="IPR040523">
    <property type="entry name" value="AsnC_trans_reg2"/>
</dbReference>
<dbReference type="Pfam" id="PF22451">
    <property type="entry name" value="NirdL-like_HTH"/>
    <property type="match status" value="1"/>
</dbReference>
<dbReference type="InterPro" id="IPR028161">
    <property type="entry name" value="Met8-like"/>
</dbReference>
<comment type="catalytic activity">
    <reaction evidence="6">
        <text>precorrin-2 + NAD(+) = sirohydrochlorin + NADH + 2 H(+)</text>
        <dbReference type="Rhea" id="RHEA:15613"/>
        <dbReference type="ChEBI" id="CHEBI:15378"/>
        <dbReference type="ChEBI" id="CHEBI:57540"/>
        <dbReference type="ChEBI" id="CHEBI:57945"/>
        <dbReference type="ChEBI" id="CHEBI:58351"/>
        <dbReference type="ChEBI" id="CHEBI:58827"/>
        <dbReference type="EC" id="1.3.1.76"/>
    </reaction>
</comment>
<dbReference type="NCBIfam" id="TIGR01470">
    <property type="entry name" value="cysG_Nterm"/>
    <property type="match status" value="1"/>
</dbReference>
<evidence type="ECO:0000256" key="1">
    <source>
        <dbReference type="ARBA" id="ARBA00005010"/>
    </source>
</evidence>
<comment type="caution">
    <text evidence="9">The sequence shown here is derived from an EMBL/GenBank/DDBJ whole genome shotgun (WGS) entry which is preliminary data.</text>
</comment>
<keyword evidence="4" id="KW-0520">NAD</keyword>
<dbReference type="Gene3D" id="3.40.50.720">
    <property type="entry name" value="NAD(P)-binding Rossmann-like Domain"/>
    <property type="match status" value="1"/>
</dbReference>
<evidence type="ECO:0000313" key="9">
    <source>
        <dbReference type="EMBL" id="KKN60362.1"/>
    </source>
</evidence>
<dbReference type="PANTHER" id="PTHR35330">
    <property type="entry name" value="SIROHEME BIOSYNTHESIS PROTEIN MET8"/>
    <property type="match status" value="1"/>
</dbReference>
<dbReference type="AlphaFoldDB" id="A0A0F9SDJ8"/>
<evidence type="ECO:0000256" key="3">
    <source>
        <dbReference type="ARBA" id="ARBA00023002"/>
    </source>
</evidence>
<feature type="domain" description="Siroheme decarboxylase NirL-like HTH" evidence="8">
    <location>
        <begin position="11"/>
        <end position="54"/>
    </location>
</feature>
<dbReference type="UniPathway" id="UPA00262">
    <property type="reaction ID" value="UER00222"/>
</dbReference>
<evidence type="ECO:0000256" key="6">
    <source>
        <dbReference type="ARBA" id="ARBA00047561"/>
    </source>
</evidence>
<dbReference type="SUPFAM" id="SSF51735">
    <property type="entry name" value="NAD(P)-binding Rossmann-fold domains"/>
    <property type="match status" value="1"/>
</dbReference>
<evidence type="ECO:0000256" key="5">
    <source>
        <dbReference type="ARBA" id="ARBA00023244"/>
    </source>
</evidence>
<protein>
    <recommendedName>
        <fullName evidence="2">precorrin-2 dehydrogenase</fullName>
        <ecNumber evidence="2">1.3.1.76</ecNumber>
    </recommendedName>
</protein>
<dbReference type="EMBL" id="LAZR01000698">
    <property type="protein sequence ID" value="KKN60362.1"/>
    <property type="molecule type" value="Genomic_DNA"/>
</dbReference>
<reference evidence="9" key="1">
    <citation type="journal article" date="2015" name="Nature">
        <title>Complex archaea that bridge the gap between prokaryotes and eukaryotes.</title>
        <authorList>
            <person name="Spang A."/>
            <person name="Saw J.H."/>
            <person name="Jorgensen S.L."/>
            <person name="Zaremba-Niedzwiedzka K."/>
            <person name="Martijn J."/>
            <person name="Lind A.E."/>
            <person name="van Eijk R."/>
            <person name="Schleper C."/>
            <person name="Guy L."/>
            <person name="Ettema T.J."/>
        </authorList>
    </citation>
    <scope>NUCLEOTIDE SEQUENCE</scope>
</reference>
<organism evidence="9">
    <name type="scientific">marine sediment metagenome</name>
    <dbReference type="NCBI Taxonomy" id="412755"/>
    <lineage>
        <taxon>unclassified sequences</taxon>
        <taxon>metagenomes</taxon>
        <taxon>ecological metagenomes</taxon>
    </lineage>
</organism>
<keyword evidence="5" id="KW-0627">Porphyrin biosynthesis</keyword>
<keyword evidence="3" id="KW-0560">Oxidoreductase</keyword>
<evidence type="ECO:0000259" key="7">
    <source>
        <dbReference type="Pfam" id="PF17805"/>
    </source>
</evidence>
<dbReference type="InterPro" id="IPR036291">
    <property type="entry name" value="NAD(P)-bd_dom_sf"/>
</dbReference>
<evidence type="ECO:0000259" key="8">
    <source>
        <dbReference type="Pfam" id="PF22451"/>
    </source>
</evidence>
<dbReference type="Pfam" id="PF13241">
    <property type="entry name" value="NAD_binding_7"/>
    <property type="match status" value="1"/>
</dbReference>
<accession>A0A0F9SDJ8</accession>
<dbReference type="SUPFAM" id="SSF75615">
    <property type="entry name" value="Siroheme synthase middle domains-like"/>
    <property type="match status" value="1"/>
</dbReference>
<dbReference type="GO" id="GO:0004325">
    <property type="term" value="F:ferrochelatase activity"/>
    <property type="evidence" value="ECO:0007669"/>
    <property type="project" value="InterPro"/>
</dbReference>
<dbReference type="Gene3D" id="3.30.70.3460">
    <property type="match status" value="1"/>
</dbReference>
<dbReference type="Pfam" id="PF17805">
    <property type="entry name" value="AsnC_trans_reg2"/>
    <property type="match status" value="1"/>
</dbReference>
<dbReference type="InterPro" id="IPR006367">
    <property type="entry name" value="Sirohaem_synthase_N"/>
</dbReference>
<sequence>MLNLISDEEMAVLSEVQRLPFVLEPFAEIANRLGMEENKVIDICKDLLNRGVIRRFGISINHRRIGIEANLMVVANVPEDKIDVVGKKIATIDEITHCYYRVGWDYNLFFMMHSDSKEKVVKRASEIIENVGITNYKYMFSTREFKKTSFEVPKPIDILKTYQNYEKLIANPYQLPVVLNLAGPVVIFGGGKVGKRKVEYVSKFTKDIIVVAKDSLELPGFVKLHLFDLSTENFSQFIPNGTALVIATLSDAQINVGISEYCMTQKILVNVVDNPAISTIIFPALSKKGDLNIAISTGGRCPYLSKKIREYMDLLNEDWASWLEILAPFRKNLVGIQDKNRILSKIYKNPEIDMYILKQQLDKAKIKAEDIYNVFSKH</sequence>
<comment type="pathway">
    <text evidence="1">Porphyrin-containing compound metabolism; siroheme biosynthesis; sirohydrochlorin from precorrin-2: step 1/1.</text>
</comment>